<sequence length="225" mass="23615">MKSLRIIGSIVFGLFLLANLVAPVEVQGLVPPSVHDFVFGPEGVTMGMATVSLSNMSRKERQKANLGGIAKLYLLAASDFTADWPAAADVVAGSIAGPTIPCGAKTWAVVTFDIGTCRVKSDRKGKLGYQNVGVSGECKMAGYDATQITALEKTFNEGGVAIVVYKDGTRVVYGSSNEPLEFEDSTDSGAKADDQLAIDFKFKGDGYAFHPPLLAPAVTVALSTT</sequence>
<comment type="caution">
    <text evidence="1">The sequence shown here is derived from an EMBL/GenBank/DDBJ whole genome shotgun (WGS) entry which is preliminary data.</text>
</comment>
<organism evidence="1 2">
    <name type="scientific">Spirosoma telluris</name>
    <dbReference type="NCBI Taxonomy" id="2183553"/>
    <lineage>
        <taxon>Bacteria</taxon>
        <taxon>Pseudomonadati</taxon>
        <taxon>Bacteroidota</taxon>
        <taxon>Cytophagia</taxon>
        <taxon>Cytophagales</taxon>
        <taxon>Cytophagaceae</taxon>
        <taxon>Spirosoma</taxon>
    </lineage>
</organism>
<proteinExistence type="predicted"/>
<dbReference type="OrthoDB" id="956539at2"/>
<dbReference type="AlphaFoldDB" id="A0A327NH64"/>
<reference evidence="1 2" key="1">
    <citation type="submission" date="2018-06" db="EMBL/GenBank/DDBJ databases">
        <title>Spirosoma sp. HMF3257 Genome sequencing and assembly.</title>
        <authorList>
            <person name="Kang H."/>
            <person name="Cha I."/>
            <person name="Kim H."/>
            <person name="Kang J."/>
            <person name="Joh K."/>
        </authorList>
    </citation>
    <scope>NUCLEOTIDE SEQUENCE [LARGE SCALE GENOMIC DNA]</scope>
    <source>
        <strain evidence="1 2">HMF3257</strain>
    </source>
</reference>
<evidence type="ECO:0000313" key="1">
    <source>
        <dbReference type="EMBL" id="RAI73296.1"/>
    </source>
</evidence>
<dbReference type="Proteomes" id="UP000249016">
    <property type="component" value="Unassembled WGS sequence"/>
</dbReference>
<dbReference type="RefSeq" id="WP_111340178.1">
    <property type="nucleotide sequence ID" value="NZ_QLII01000001.1"/>
</dbReference>
<protein>
    <submittedName>
        <fullName evidence="1">Uncharacterized protein</fullName>
    </submittedName>
</protein>
<name>A0A327NH64_9BACT</name>
<gene>
    <name evidence="1" type="ORF">HMF3257_00570</name>
</gene>
<dbReference type="EMBL" id="QLII01000001">
    <property type="protein sequence ID" value="RAI73296.1"/>
    <property type="molecule type" value="Genomic_DNA"/>
</dbReference>
<keyword evidence="2" id="KW-1185">Reference proteome</keyword>
<accession>A0A327NH64</accession>
<evidence type="ECO:0000313" key="2">
    <source>
        <dbReference type="Proteomes" id="UP000249016"/>
    </source>
</evidence>